<name>X1UPV0_9ZZZZ</name>
<proteinExistence type="inferred from homology"/>
<evidence type="ECO:0000256" key="1">
    <source>
        <dbReference type="ARBA" id="ARBA00005417"/>
    </source>
</evidence>
<evidence type="ECO:0008006" key="6">
    <source>
        <dbReference type="Google" id="ProtNLM"/>
    </source>
</evidence>
<comment type="similarity">
    <text evidence="1">Belongs to the ABC transporter superfamily.</text>
</comment>
<evidence type="ECO:0000256" key="2">
    <source>
        <dbReference type="ARBA" id="ARBA00022448"/>
    </source>
</evidence>
<dbReference type="EMBL" id="BARW01016725">
    <property type="protein sequence ID" value="GAI94394.1"/>
    <property type="molecule type" value="Genomic_DNA"/>
</dbReference>
<dbReference type="InterPro" id="IPR050763">
    <property type="entry name" value="ABC_transporter_ATP-binding"/>
</dbReference>
<accession>X1UPV0</accession>
<dbReference type="Gene3D" id="3.40.50.300">
    <property type="entry name" value="P-loop containing nucleotide triphosphate hydrolases"/>
    <property type="match status" value="1"/>
</dbReference>
<feature type="non-terminal residue" evidence="5">
    <location>
        <position position="1"/>
    </location>
</feature>
<evidence type="ECO:0000313" key="5">
    <source>
        <dbReference type="EMBL" id="GAI94394.1"/>
    </source>
</evidence>
<organism evidence="5">
    <name type="scientific">marine sediment metagenome</name>
    <dbReference type="NCBI Taxonomy" id="412755"/>
    <lineage>
        <taxon>unclassified sequences</taxon>
        <taxon>metagenomes</taxon>
        <taxon>ecological metagenomes</taxon>
    </lineage>
</organism>
<evidence type="ECO:0000256" key="3">
    <source>
        <dbReference type="ARBA" id="ARBA00022741"/>
    </source>
</evidence>
<keyword evidence="3" id="KW-0547">Nucleotide-binding</keyword>
<gene>
    <name evidence="5" type="ORF">S12H4_29047</name>
</gene>
<dbReference type="GO" id="GO:0005524">
    <property type="term" value="F:ATP binding"/>
    <property type="evidence" value="ECO:0007669"/>
    <property type="project" value="UniProtKB-KW"/>
</dbReference>
<dbReference type="PANTHER" id="PTHR42711">
    <property type="entry name" value="ABC TRANSPORTER ATP-BINDING PROTEIN"/>
    <property type="match status" value="1"/>
</dbReference>
<dbReference type="AlphaFoldDB" id="X1UPV0"/>
<reference evidence="5" key="1">
    <citation type="journal article" date="2014" name="Front. Microbiol.">
        <title>High frequency of phylogenetically diverse reductive dehalogenase-homologous genes in deep subseafloor sedimentary metagenomes.</title>
        <authorList>
            <person name="Kawai M."/>
            <person name="Futagami T."/>
            <person name="Toyoda A."/>
            <person name="Takaki Y."/>
            <person name="Nishi S."/>
            <person name="Hori S."/>
            <person name="Arai W."/>
            <person name="Tsubouchi T."/>
            <person name="Morono Y."/>
            <person name="Uchiyama I."/>
            <person name="Ito T."/>
            <person name="Fujiyama A."/>
            <person name="Inagaki F."/>
            <person name="Takami H."/>
        </authorList>
    </citation>
    <scope>NUCLEOTIDE SEQUENCE</scope>
    <source>
        <strain evidence="5">Expedition CK06-06</strain>
    </source>
</reference>
<protein>
    <recommendedName>
        <fullName evidence="6">ATPase AAA-type core domain-containing protein</fullName>
    </recommendedName>
</protein>
<dbReference type="InterPro" id="IPR027417">
    <property type="entry name" value="P-loop_NTPase"/>
</dbReference>
<sequence>PPILIFDEPTSGLDPISINILRKQIQTLKDEGKTIFITTHDMLEAQRICDRILIMNKGRIIADENPDVLRENFKQTLNIMFSFQSELSERQFNDLKKQFGVRKTENNTFVFSSDDPLRDLSLLQNFKKEANLQIEKLKFEETTLEEVFIHLIKGDLLK</sequence>
<evidence type="ECO:0000256" key="4">
    <source>
        <dbReference type="ARBA" id="ARBA00022840"/>
    </source>
</evidence>
<dbReference type="PANTHER" id="PTHR42711:SF5">
    <property type="entry name" value="ABC TRANSPORTER ATP-BINDING PROTEIN NATA"/>
    <property type="match status" value="1"/>
</dbReference>
<comment type="caution">
    <text evidence="5">The sequence shown here is derived from an EMBL/GenBank/DDBJ whole genome shotgun (WGS) entry which is preliminary data.</text>
</comment>
<keyword evidence="4" id="KW-0067">ATP-binding</keyword>
<dbReference type="SUPFAM" id="SSF52540">
    <property type="entry name" value="P-loop containing nucleoside triphosphate hydrolases"/>
    <property type="match status" value="1"/>
</dbReference>
<keyword evidence="2" id="KW-0813">Transport</keyword>